<dbReference type="Proteomes" id="UP000040578">
    <property type="component" value="Unassembled WGS sequence"/>
</dbReference>
<dbReference type="RefSeq" id="WP_049597619.1">
    <property type="nucleotide sequence ID" value="NZ_CPYD01000004.1"/>
</dbReference>
<dbReference type="GO" id="GO:0043709">
    <property type="term" value="P:cell adhesion involved in single-species biofilm formation"/>
    <property type="evidence" value="ECO:0007669"/>
    <property type="project" value="InterPro"/>
</dbReference>
<accession>A0AAW7K2Y9</accession>
<proteinExistence type="predicted"/>
<dbReference type="Pfam" id="PF13994">
    <property type="entry name" value="PgaD"/>
    <property type="match status" value="1"/>
</dbReference>
<comment type="caution">
    <text evidence="3">The sequence shown here is derived from an EMBL/GenBank/DDBJ whole genome shotgun (WGS) entry which is preliminary data.</text>
</comment>
<evidence type="ECO:0000313" key="3">
    <source>
        <dbReference type="EMBL" id="MDN0086727.1"/>
    </source>
</evidence>
<gene>
    <name evidence="3" type="primary">pgaD</name>
    <name evidence="2" type="synonym">hmsS</name>
    <name evidence="2" type="ORF">ERS137967_01476</name>
    <name evidence="3" type="ORF">QVN42_04835</name>
</gene>
<keyword evidence="1" id="KW-1133">Transmembrane helix</keyword>
<feature type="transmembrane region" description="Helical" evidence="1">
    <location>
        <begin position="54"/>
        <end position="80"/>
    </location>
</feature>
<dbReference type="AlphaFoldDB" id="A0AAW7K2Y9"/>
<dbReference type="EMBL" id="CPYD01000004">
    <property type="protein sequence ID" value="CNE40391.1"/>
    <property type="molecule type" value="Genomic_DNA"/>
</dbReference>
<dbReference type="NCBIfam" id="NF011179">
    <property type="entry name" value="PRK14584.1"/>
    <property type="match status" value="1"/>
</dbReference>
<reference evidence="2 4" key="1">
    <citation type="submission" date="2015-03" db="EMBL/GenBank/DDBJ databases">
        <authorList>
            <consortium name="Pathogen Informatics"/>
            <person name="Murphy D."/>
        </authorList>
    </citation>
    <scope>NUCLEOTIDE SEQUENCE [LARGE SCALE GENOMIC DNA]</scope>
    <source>
        <strain evidence="2">Type strain: CIP110231</strain>
        <strain evidence="4">type strain: CIP110231</strain>
    </source>
</reference>
<evidence type="ECO:0000313" key="4">
    <source>
        <dbReference type="Proteomes" id="UP000040578"/>
    </source>
</evidence>
<protein>
    <submittedName>
        <fullName evidence="2">Hemin storage system protein</fullName>
    </submittedName>
    <submittedName>
        <fullName evidence="3">Poly-beta-1,6-N-acetyl-D-glucosamine biosynthesis protein PgaD</fullName>
    </submittedName>
</protein>
<name>A0AAW7K2Y9_9GAMM</name>
<keyword evidence="1" id="KW-0812">Transmembrane</keyword>
<sequence>MSAPLIQTEQRLLPRLIDIIITAFAWCGFIYLFVNGLFATVHNAPHAGPIPVHIYLLEGLSTIVIYLLIALFNALVLIAWAKYNQVRWRVERRQHRPHLEDHELASTLSVQAELIAELKGGNNFVLYNDEDGRLVGVKLGNRQVN</sequence>
<dbReference type="Proteomes" id="UP001167864">
    <property type="component" value="Unassembled WGS sequence"/>
</dbReference>
<evidence type="ECO:0000313" key="5">
    <source>
        <dbReference type="Proteomes" id="UP001167864"/>
    </source>
</evidence>
<evidence type="ECO:0000313" key="2">
    <source>
        <dbReference type="EMBL" id="CNE40391.1"/>
    </source>
</evidence>
<keyword evidence="1" id="KW-0472">Membrane</keyword>
<dbReference type="EMBL" id="JAUEHU010000003">
    <property type="protein sequence ID" value="MDN0086727.1"/>
    <property type="molecule type" value="Genomic_DNA"/>
</dbReference>
<reference evidence="3" key="2">
    <citation type="submission" date="2023-06" db="EMBL/GenBank/DDBJ databases">
        <authorList>
            <person name="Polev D.E."/>
            <person name="Saitova A.T."/>
            <person name="Bogumilchik E.A."/>
            <person name="Kokorina G.I."/>
            <person name="Voskresenskaia E.A."/>
        </authorList>
    </citation>
    <scope>NUCLEOTIDE SEQUENCE</scope>
    <source>
        <strain evidence="3">2145 StPb PI</strain>
    </source>
</reference>
<feature type="transmembrane region" description="Helical" evidence="1">
    <location>
        <begin position="12"/>
        <end position="34"/>
    </location>
</feature>
<dbReference type="InterPro" id="IPR023829">
    <property type="entry name" value="PGA_PgaD"/>
</dbReference>
<dbReference type="NCBIfam" id="TIGR03940">
    <property type="entry name" value="PGA_PgaD"/>
    <property type="match status" value="1"/>
</dbReference>
<keyword evidence="4" id="KW-1185">Reference proteome</keyword>
<evidence type="ECO:0000256" key="1">
    <source>
        <dbReference type="SAM" id="Phobius"/>
    </source>
</evidence>
<organism evidence="3 5">
    <name type="scientific">Yersinia nurmii</name>
    <dbReference type="NCBI Taxonomy" id="685706"/>
    <lineage>
        <taxon>Bacteria</taxon>
        <taxon>Pseudomonadati</taxon>
        <taxon>Pseudomonadota</taxon>
        <taxon>Gammaproteobacteria</taxon>
        <taxon>Enterobacterales</taxon>
        <taxon>Yersiniaceae</taxon>
        <taxon>Yersinia</taxon>
    </lineage>
</organism>